<keyword evidence="3" id="KW-1185">Reference proteome</keyword>
<evidence type="ECO:0000313" key="2">
    <source>
        <dbReference type="EMBL" id="PGH14549.1"/>
    </source>
</evidence>
<dbReference type="SMART" id="SM00955">
    <property type="entry name" value="RNB"/>
    <property type="match status" value="1"/>
</dbReference>
<dbReference type="PANTHER" id="PTHR23355">
    <property type="entry name" value="RIBONUCLEASE"/>
    <property type="match status" value="1"/>
</dbReference>
<dbReference type="EMBL" id="PDNA01000092">
    <property type="protein sequence ID" value="PGH14549.1"/>
    <property type="molecule type" value="Genomic_DNA"/>
</dbReference>
<dbReference type="InterPro" id="IPR057912">
    <property type="entry name" value="OB_CYT4_C"/>
</dbReference>
<dbReference type="Pfam" id="PF00773">
    <property type="entry name" value="RNB"/>
    <property type="match status" value="1"/>
</dbReference>
<dbReference type="InterPro" id="IPR001900">
    <property type="entry name" value="RNase_II/R"/>
</dbReference>
<dbReference type="GO" id="GO:0000932">
    <property type="term" value="C:P-body"/>
    <property type="evidence" value="ECO:0007669"/>
    <property type="project" value="TreeGrafter"/>
</dbReference>
<dbReference type="Pfam" id="PF25522">
    <property type="entry name" value="OB_cyt-4"/>
    <property type="match status" value="1"/>
</dbReference>
<organism evidence="2 3">
    <name type="scientific">Polytolypa hystricis (strain UAMH7299)</name>
    <dbReference type="NCBI Taxonomy" id="1447883"/>
    <lineage>
        <taxon>Eukaryota</taxon>
        <taxon>Fungi</taxon>
        <taxon>Dikarya</taxon>
        <taxon>Ascomycota</taxon>
        <taxon>Pezizomycotina</taxon>
        <taxon>Eurotiomycetes</taxon>
        <taxon>Eurotiomycetidae</taxon>
        <taxon>Onygenales</taxon>
        <taxon>Onygenales incertae sedis</taxon>
        <taxon>Polytolypa</taxon>
    </lineage>
</organism>
<dbReference type="AlphaFoldDB" id="A0A2B7Y052"/>
<dbReference type="InterPro" id="IPR056625">
    <property type="entry name" value="SH3_CYT4"/>
</dbReference>
<dbReference type="Pfam" id="PF23216">
    <property type="entry name" value="WHD_CYT4"/>
    <property type="match status" value="1"/>
</dbReference>
<evidence type="ECO:0000313" key="3">
    <source>
        <dbReference type="Proteomes" id="UP000224634"/>
    </source>
</evidence>
<accession>A0A2B7Y052</accession>
<dbReference type="STRING" id="1447883.A0A2B7Y052"/>
<proteinExistence type="predicted"/>
<sequence length="1045" mass="116920">MLSPSPWLRGSRLAGCRGSTSQAYVCARCTVRRLYSAPSTSSLSSLQSRSYHGTITGPRKSATPRRFHNEKNNLFRQQEQTQLADTQEDLVTFERHEPVRDYLRKWQENAPVSTIDPIIMPGSLGAMPGIKPLSGNMLSDELVQIRRLVDITEADNYQQSGEESDGAQFLRPGDLVLLKSDGGTSDGQLAVYVRSIETQLQFYTSRGKWRVANLRDLDLVASRLADIENIKPLLPYFPETRVVKGPLPQLAMEGGVPRPLGAALVELMNKFEVEAQAIYRKNLYALDNIYNLLADEKEFLVMTLEEIATEVLGLHGPSLTDPERLAIHNSIQRQSFYVTPNQNGPLVESYTIRPRWQAEVVDTVIDWARDMQEHQQNLSVGRSTGKLDQNPITSFITKTSRIVYRSRQSRSPTMVFALGPTATKLPASAGKTALTYEKAEVESFSETDMIIIDYLRMWTQPPLVMKPGMLRAAASMILRSTGLYDQLPLIPATGYLFLQELGVFSPWENLYLASEQLLLPKPEATDKTQELETERLVDSMKHLRKDWGDLPVFCVDDVHTTEIDDGFSLERVPGSDDTFWIHIHVANPSAFISSDHDVAKRADEFVRSMYAPEQKYRMLPASHGEARFSLAPGRPALTFSAKVNSEGAILDSSITNSYINNVVQFPPGKLRKLFGIDYESLPKATLTVGGTVPDNSGAELGKDVPSEHHESLHLMRKLLAARFEKRIKQGALDIRRAPEASTPVVLGIGYPTSSLSQRSSEGHHYTGDPVIQLSGQHRDLFEPVDATKDDMVSHTMQLAGEVAARWCKDRGIPLIYSGTMYHPEHPKVTNENVSSYKGLSLQLGLPRSFVSAKPAAHVALGMEQYTKCTSPLRRFSDILAHWQIEAALRHEAETGKNFAAAENSDILPFSETAIDQIISRSSWRNSLKDRAESRSRDFWACQLFFRAFYFGEAELPATFKCVIVERAEERGSPLIQDGQDQYLGSIIPFGLRCMVAVDQKLAPVERGDVVEIELSFVDMYHLTVIARMLRLEKRPDEGELGGYIL</sequence>
<comment type="caution">
    <text evidence="2">The sequence shown here is derived from an EMBL/GenBank/DDBJ whole genome shotgun (WGS) entry which is preliminary data.</text>
</comment>
<dbReference type="Pfam" id="PF23214">
    <property type="entry name" value="SH3_CYT4"/>
    <property type="match status" value="1"/>
</dbReference>
<protein>
    <recommendedName>
        <fullName evidence="1">RNB domain-containing protein</fullName>
    </recommendedName>
</protein>
<dbReference type="GO" id="GO:0006402">
    <property type="term" value="P:mRNA catabolic process"/>
    <property type="evidence" value="ECO:0007669"/>
    <property type="project" value="TreeGrafter"/>
</dbReference>
<evidence type="ECO:0000259" key="1">
    <source>
        <dbReference type="SMART" id="SM00955"/>
    </source>
</evidence>
<dbReference type="GO" id="GO:0003723">
    <property type="term" value="F:RNA binding"/>
    <property type="evidence" value="ECO:0007669"/>
    <property type="project" value="InterPro"/>
</dbReference>
<gene>
    <name evidence="2" type="ORF">AJ80_05869</name>
</gene>
<dbReference type="GO" id="GO:0000175">
    <property type="term" value="F:3'-5'-RNA exonuclease activity"/>
    <property type="evidence" value="ECO:0007669"/>
    <property type="project" value="TreeGrafter"/>
</dbReference>
<reference evidence="2 3" key="1">
    <citation type="submission" date="2017-10" db="EMBL/GenBank/DDBJ databases">
        <title>Comparative genomics in systemic dimorphic fungi from Ajellomycetaceae.</title>
        <authorList>
            <person name="Munoz J.F."/>
            <person name="Mcewen J.G."/>
            <person name="Clay O.K."/>
            <person name="Cuomo C.A."/>
        </authorList>
    </citation>
    <scope>NUCLEOTIDE SEQUENCE [LARGE SCALE GENOMIC DNA]</scope>
    <source>
        <strain evidence="2 3">UAMH7299</strain>
    </source>
</reference>
<dbReference type="InterPro" id="IPR012340">
    <property type="entry name" value="NA-bd_OB-fold"/>
</dbReference>
<dbReference type="Proteomes" id="UP000224634">
    <property type="component" value="Unassembled WGS sequence"/>
</dbReference>
<dbReference type="SUPFAM" id="SSF50249">
    <property type="entry name" value="Nucleic acid-binding proteins"/>
    <property type="match status" value="1"/>
</dbReference>
<name>A0A2B7Y052_POLH7</name>
<dbReference type="OrthoDB" id="2285229at2759"/>
<dbReference type="PANTHER" id="PTHR23355:SF65">
    <property type="entry name" value="EXORIBONUCLEASE CYT-4, PUTATIVE (AFU_ORTHOLOGUE AFUA_7G01550)-RELATED"/>
    <property type="match status" value="1"/>
</dbReference>
<dbReference type="InterPro" id="IPR050180">
    <property type="entry name" value="RNR_Ribonuclease"/>
</dbReference>
<dbReference type="InterPro" id="IPR056624">
    <property type="entry name" value="WH_CYT4"/>
</dbReference>
<feature type="domain" description="RNB" evidence="1">
    <location>
        <begin position="544"/>
        <end position="890"/>
    </location>
</feature>